<dbReference type="InterPro" id="IPR036188">
    <property type="entry name" value="FAD/NAD-bd_sf"/>
</dbReference>
<protein>
    <recommendedName>
        <fullName evidence="11 12">Glucose-methanol-choline oxidoreductase N-terminal domain-containing protein</fullName>
    </recommendedName>
</protein>
<evidence type="ECO:0000256" key="10">
    <source>
        <dbReference type="RuleBase" id="RU003968"/>
    </source>
</evidence>
<sequence>MESSAIDAFISTSFDYIVIGASHEADRMVEALRAWRLQIGECFTQCIRDYPNTTFTRLSGDSNIKVGILEAGLLHENDPLIDIPGNLAMNHSNPKYDWMSSTAPQTGAAGRSLPVVRGKVLGGSSALNFMAWHRGSREEYDAWKLVADSEGGWDWNSLLPFFRKTEDTAPASVSRDLIIDYSTSEANVFSHGIAHESAVAVGGPLKVKYSMSNTDVLPPLVKAWNNLNQGTNSNPYGGDASGVYSCRLSVDHESGKRITAASAYYTPAASRNNLRCLTGAQVTKILFNPELVDGNRVATGVEFTVDGKSYSASVSKEIILSAGAIGTPQILELSGIGDSKLLKIKGIQPLVDLPGVGENLQDHPFIHIHYQAKSGTLTFDDLSKNSEFAKTEQERYEKTGQGLMAAGNDPIVIFTPMNKIMDESTLASKIRETEEALAEETRNGAPTQLAAEQYSRATLPHLEFLVFSRGVVKPDPDESYFILSTGLQHPFSRGSVHIQSSDPLQQPLIDPRYLTHDFDLFSLLAGYRALEKLAQTSPLADIVAKQLMPAPSMSDEEAMQYIRQFCVSGGHYMGTAAMARRDLGGVVSTTLKVHGTANLRVADASVIPLPIAAHIQATVYAIGEKAADIIKSEQ</sequence>
<evidence type="ECO:0000256" key="5">
    <source>
        <dbReference type="ARBA" id="ARBA00022827"/>
    </source>
</evidence>
<keyword evidence="7" id="KW-0325">Glycoprotein</keyword>
<feature type="binding site" evidence="9">
    <location>
        <position position="120"/>
    </location>
    <ligand>
        <name>FAD</name>
        <dbReference type="ChEBI" id="CHEBI:57692"/>
    </ligand>
</feature>
<dbReference type="Gene3D" id="3.30.560.10">
    <property type="entry name" value="Glucose Oxidase, domain 3"/>
    <property type="match status" value="1"/>
</dbReference>
<comment type="similarity">
    <text evidence="2 10">Belongs to the GMC oxidoreductase family.</text>
</comment>
<dbReference type="EMBL" id="JARKIE010000022">
    <property type="protein sequence ID" value="KAJ7699655.1"/>
    <property type="molecule type" value="Genomic_DNA"/>
</dbReference>
<evidence type="ECO:0000256" key="8">
    <source>
        <dbReference type="PIRSR" id="PIRSR000137-1"/>
    </source>
</evidence>
<evidence type="ECO:0000313" key="14">
    <source>
        <dbReference type="Proteomes" id="UP001221757"/>
    </source>
</evidence>
<dbReference type="Pfam" id="PF00732">
    <property type="entry name" value="GMC_oxred_N"/>
    <property type="match status" value="1"/>
</dbReference>
<dbReference type="Pfam" id="PF05199">
    <property type="entry name" value="GMC_oxred_C"/>
    <property type="match status" value="1"/>
</dbReference>
<organism evidence="13 14">
    <name type="scientific">Mycena rosella</name>
    <name type="common">Pink bonnet</name>
    <name type="synonym">Agaricus rosellus</name>
    <dbReference type="NCBI Taxonomy" id="1033263"/>
    <lineage>
        <taxon>Eukaryota</taxon>
        <taxon>Fungi</taxon>
        <taxon>Dikarya</taxon>
        <taxon>Basidiomycota</taxon>
        <taxon>Agaricomycotina</taxon>
        <taxon>Agaricomycetes</taxon>
        <taxon>Agaricomycetidae</taxon>
        <taxon>Agaricales</taxon>
        <taxon>Marasmiineae</taxon>
        <taxon>Mycenaceae</taxon>
        <taxon>Mycena</taxon>
    </lineage>
</organism>
<dbReference type="PANTHER" id="PTHR11552:SF201">
    <property type="entry name" value="GLUCOSE-METHANOL-CHOLINE OXIDOREDUCTASE N-TERMINAL DOMAIN-CONTAINING PROTEIN"/>
    <property type="match status" value="1"/>
</dbReference>
<accession>A0AAD7GL08</accession>
<dbReference type="PIRSF" id="PIRSF000137">
    <property type="entry name" value="Alcohol_oxidase"/>
    <property type="match status" value="1"/>
</dbReference>
<dbReference type="SUPFAM" id="SSF54373">
    <property type="entry name" value="FAD-linked reductases, C-terminal domain"/>
    <property type="match status" value="1"/>
</dbReference>
<evidence type="ECO:0000256" key="4">
    <source>
        <dbReference type="ARBA" id="ARBA00022729"/>
    </source>
</evidence>
<dbReference type="PROSITE" id="PS00623">
    <property type="entry name" value="GMC_OXRED_1"/>
    <property type="match status" value="1"/>
</dbReference>
<feature type="active site" description="Proton donor" evidence="8">
    <location>
        <position position="571"/>
    </location>
</feature>
<reference evidence="13" key="1">
    <citation type="submission" date="2023-03" db="EMBL/GenBank/DDBJ databases">
        <title>Massive genome expansion in bonnet fungi (Mycena s.s.) driven by repeated elements and novel gene families across ecological guilds.</title>
        <authorList>
            <consortium name="Lawrence Berkeley National Laboratory"/>
            <person name="Harder C.B."/>
            <person name="Miyauchi S."/>
            <person name="Viragh M."/>
            <person name="Kuo A."/>
            <person name="Thoen E."/>
            <person name="Andreopoulos B."/>
            <person name="Lu D."/>
            <person name="Skrede I."/>
            <person name="Drula E."/>
            <person name="Henrissat B."/>
            <person name="Morin E."/>
            <person name="Kohler A."/>
            <person name="Barry K."/>
            <person name="LaButti K."/>
            <person name="Morin E."/>
            <person name="Salamov A."/>
            <person name="Lipzen A."/>
            <person name="Mereny Z."/>
            <person name="Hegedus B."/>
            <person name="Baldrian P."/>
            <person name="Stursova M."/>
            <person name="Weitz H."/>
            <person name="Taylor A."/>
            <person name="Grigoriev I.V."/>
            <person name="Nagy L.G."/>
            <person name="Martin F."/>
            <person name="Kauserud H."/>
        </authorList>
    </citation>
    <scope>NUCLEOTIDE SEQUENCE</scope>
    <source>
        <strain evidence="13">CBHHK067</strain>
    </source>
</reference>
<keyword evidence="3 10" id="KW-0285">Flavoprotein</keyword>
<evidence type="ECO:0000256" key="6">
    <source>
        <dbReference type="ARBA" id="ARBA00023002"/>
    </source>
</evidence>
<comment type="cofactor">
    <cofactor evidence="1 9">
        <name>FAD</name>
        <dbReference type="ChEBI" id="CHEBI:57692"/>
    </cofactor>
</comment>
<dbReference type="SUPFAM" id="SSF51905">
    <property type="entry name" value="FAD/NAD(P)-binding domain"/>
    <property type="match status" value="1"/>
</dbReference>
<dbReference type="InterPro" id="IPR007867">
    <property type="entry name" value="GMC_OxRtase_C"/>
</dbReference>
<name>A0AAD7GL08_MYCRO</name>
<keyword evidence="4" id="KW-0732">Signal</keyword>
<evidence type="ECO:0000256" key="3">
    <source>
        <dbReference type="ARBA" id="ARBA00022630"/>
    </source>
</evidence>
<keyword evidence="14" id="KW-1185">Reference proteome</keyword>
<dbReference type="Gene3D" id="3.50.50.60">
    <property type="entry name" value="FAD/NAD(P)-binding domain"/>
    <property type="match status" value="1"/>
</dbReference>
<dbReference type="InterPro" id="IPR012132">
    <property type="entry name" value="GMC_OxRdtase"/>
</dbReference>
<proteinExistence type="inferred from homology"/>
<evidence type="ECO:0000256" key="7">
    <source>
        <dbReference type="ARBA" id="ARBA00023180"/>
    </source>
</evidence>
<feature type="domain" description="Glucose-methanol-choline oxidoreductase N-terminal" evidence="11">
    <location>
        <begin position="118"/>
        <end position="141"/>
    </location>
</feature>
<evidence type="ECO:0000256" key="9">
    <source>
        <dbReference type="PIRSR" id="PIRSR000137-2"/>
    </source>
</evidence>
<evidence type="ECO:0000256" key="2">
    <source>
        <dbReference type="ARBA" id="ARBA00010790"/>
    </source>
</evidence>
<dbReference type="PROSITE" id="PS00624">
    <property type="entry name" value="GMC_OXRED_2"/>
    <property type="match status" value="1"/>
</dbReference>
<keyword evidence="5 9" id="KW-0274">FAD</keyword>
<evidence type="ECO:0000259" key="12">
    <source>
        <dbReference type="PROSITE" id="PS00624"/>
    </source>
</evidence>
<keyword evidence="6" id="KW-0560">Oxidoreductase</keyword>
<feature type="binding site" evidence="9">
    <location>
        <position position="282"/>
    </location>
    <ligand>
        <name>FAD</name>
        <dbReference type="ChEBI" id="CHEBI:57692"/>
    </ligand>
</feature>
<dbReference type="GO" id="GO:0016614">
    <property type="term" value="F:oxidoreductase activity, acting on CH-OH group of donors"/>
    <property type="evidence" value="ECO:0007669"/>
    <property type="project" value="InterPro"/>
</dbReference>
<evidence type="ECO:0000256" key="1">
    <source>
        <dbReference type="ARBA" id="ARBA00001974"/>
    </source>
</evidence>
<evidence type="ECO:0000313" key="13">
    <source>
        <dbReference type="EMBL" id="KAJ7699655.1"/>
    </source>
</evidence>
<dbReference type="AlphaFoldDB" id="A0AAD7GL08"/>
<dbReference type="PANTHER" id="PTHR11552">
    <property type="entry name" value="GLUCOSE-METHANOL-CHOLINE GMC OXIDOREDUCTASE"/>
    <property type="match status" value="1"/>
</dbReference>
<dbReference type="Proteomes" id="UP001221757">
    <property type="component" value="Unassembled WGS sequence"/>
</dbReference>
<comment type="caution">
    <text evidence="13">The sequence shown here is derived from an EMBL/GenBank/DDBJ whole genome shotgun (WGS) entry which is preliminary data.</text>
</comment>
<dbReference type="InterPro" id="IPR000172">
    <property type="entry name" value="GMC_OxRdtase_N"/>
</dbReference>
<feature type="domain" description="Glucose-methanol-choline oxidoreductase N-terminal" evidence="12">
    <location>
        <begin position="323"/>
        <end position="337"/>
    </location>
</feature>
<dbReference type="GO" id="GO:0050660">
    <property type="term" value="F:flavin adenine dinucleotide binding"/>
    <property type="evidence" value="ECO:0007669"/>
    <property type="project" value="InterPro"/>
</dbReference>
<evidence type="ECO:0000259" key="11">
    <source>
        <dbReference type="PROSITE" id="PS00623"/>
    </source>
</evidence>
<feature type="active site" description="Proton acceptor" evidence="8">
    <location>
        <position position="614"/>
    </location>
</feature>
<gene>
    <name evidence="13" type="ORF">B0H17DRAFT_1129254</name>
</gene>